<dbReference type="AlphaFoldDB" id="A0A5J4QMK5"/>
<dbReference type="SUPFAM" id="SSF53448">
    <property type="entry name" value="Nucleotide-diphospho-sugar transferases"/>
    <property type="match status" value="1"/>
</dbReference>
<dbReference type="CDD" id="cd00761">
    <property type="entry name" value="Glyco_tranf_GTA_type"/>
    <property type="match status" value="1"/>
</dbReference>
<dbReference type="EC" id="2.4.-.-" evidence="2"/>
<evidence type="ECO:0000259" key="1">
    <source>
        <dbReference type="Pfam" id="PF00535"/>
    </source>
</evidence>
<dbReference type="PANTHER" id="PTHR22916">
    <property type="entry name" value="GLYCOSYLTRANSFERASE"/>
    <property type="match status" value="1"/>
</dbReference>
<sequence length="314" mass="36438">MKISIIIPVYNGESYIVRCLTSLLNQSYTNWEAICINDGSMDRTDEHLKHYSESDNRIKCFSQENQGVVKARELGVRNSSGDYLMFLDVDDTLTFNALTLLINKIMSVSFPDIIVFGFNIICKERNVKKKRPDFSSIDKISYLKSVLTGKNGWELCGKLYKKSLFNFSLQLPEKIRIGEDAAIFIQLICRSKTIVACKNKIYNYIQHSSSVSHTKSIELAEETIQAACFIENYLKNTSYYSLLADEISSMFLLFYSNSTRKTFLNKENNLIKYIREKHFKFSAFCTIPLRKAVYVFLHYYIGNIVYEFLLKIRH</sequence>
<dbReference type="Pfam" id="PF00535">
    <property type="entry name" value="Glycos_transf_2"/>
    <property type="match status" value="1"/>
</dbReference>
<dbReference type="Gene3D" id="3.90.550.10">
    <property type="entry name" value="Spore Coat Polysaccharide Biosynthesis Protein SpsA, Chain A"/>
    <property type="match status" value="1"/>
</dbReference>
<gene>
    <name evidence="2" type="ORF">EZS27_027414</name>
</gene>
<dbReference type="InterPro" id="IPR029044">
    <property type="entry name" value="Nucleotide-diphossugar_trans"/>
</dbReference>
<evidence type="ECO:0000313" key="2">
    <source>
        <dbReference type="EMBL" id="KAA6323116.1"/>
    </source>
</evidence>
<dbReference type="PANTHER" id="PTHR22916:SF3">
    <property type="entry name" value="UDP-GLCNAC:BETAGAL BETA-1,3-N-ACETYLGLUCOSAMINYLTRANSFERASE-LIKE PROTEIN 1"/>
    <property type="match status" value="1"/>
</dbReference>
<comment type="caution">
    <text evidence="2">The sequence shown here is derived from an EMBL/GenBank/DDBJ whole genome shotgun (WGS) entry which is preliminary data.</text>
</comment>
<feature type="domain" description="Glycosyltransferase 2-like" evidence="1">
    <location>
        <begin position="4"/>
        <end position="131"/>
    </location>
</feature>
<proteinExistence type="predicted"/>
<protein>
    <submittedName>
        <fullName evidence="2">Putative glycosyltransferase EpsJ</fullName>
        <ecNumber evidence="2">2.4.-.-</ecNumber>
    </submittedName>
</protein>
<organism evidence="2">
    <name type="scientific">termite gut metagenome</name>
    <dbReference type="NCBI Taxonomy" id="433724"/>
    <lineage>
        <taxon>unclassified sequences</taxon>
        <taxon>metagenomes</taxon>
        <taxon>organismal metagenomes</taxon>
    </lineage>
</organism>
<keyword evidence="2" id="KW-0808">Transferase</keyword>
<accession>A0A5J4QMK5</accession>
<dbReference type="GO" id="GO:0016758">
    <property type="term" value="F:hexosyltransferase activity"/>
    <property type="evidence" value="ECO:0007669"/>
    <property type="project" value="UniProtKB-ARBA"/>
</dbReference>
<reference evidence="2" key="1">
    <citation type="submission" date="2019-03" db="EMBL/GenBank/DDBJ databases">
        <title>Single cell metagenomics reveals metabolic interactions within the superorganism composed of flagellate Streblomastix strix and complex community of Bacteroidetes bacteria on its surface.</title>
        <authorList>
            <person name="Treitli S.C."/>
            <person name="Kolisko M."/>
            <person name="Husnik F."/>
            <person name="Keeling P."/>
            <person name="Hampl V."/>
        </authorList>
    </citation>
    <scope>NUCLEOTIDE SEQUENCE</scope>
    <source>
        <strain evidence="2">STM</strain>
    </source>
</reference>
<keyword evidence="2" id="KW-0328">Glycosyltransferase</keyword>
<dbReference type="EMBL" id="SNRY01002881">
    <property type="protein sequence ID" value="KAA6323116.1"/>
    <property type="molecule type" value="Genomic_DNA"/>
</dbReference>
<name>A0A5J4QMK5_9ZZZZ</name>
<dbReference type="InterPro" id="IPR001173">
    <property type="entry name" value="Glyco_trans_2-like"/>
</dbReference>